<dbReference type="KEGG" id="eaj:Q3M24_19805"/>
<evidence type="ECO:0000256" key="4">
    <source>
        <dbReference type="ARBA" id="ARBA00022692"/>
    </source>
</evidence>
<dbReference type="PROSITE" id="PS52016">
    <property type="entry name" value="TONB_DEPENDENT_REC_3"/>
    <property type="match status" value="1"/>
</dbReference>
<dbReference type="InterPro" id="IPR012910">
    <property type="entry name" value="Plug_dom"/>
</dbReference>
<evidence type="ECO:0000256" key="8">
    <source>
        <dbReference type="ARBA" id="ARBA00023170"/>
    </source>
</evidence>
<evidence type="ECO:0000256" key="12">
    <source>
        <dbReference type="SAM" id="SignalP"/>
    </source>
</evidence>
<reference evidence="15" key="2">
    <citation type="submission" date="2024-06" db="EMBL/GenBank/DDBJ databases">
        <authorList>
            <person name="Plum-Jensen L.E."/>
            <person name="Schramm A."/>
            <person name="Marshall I.P.G."/>
        </authorList>
    </citation>
    <scope>NUCLEOTIDE SEQUENCE</scope>
    <source>
        <strain evidence="15">Rat1</strain>
    </source>
</reference>
<dbReference type="InterPro" id="IPR039426">
    <property type="entry name" value="TonB-dep_rcpt-like"/>
</dbReference>
<keyword evidence="6 11" id="KW-0798">TonB box</keyword>
<evidence type="ECO:0000256" key="10">
    <source>
        <dbReference type="PROSITE-ProRule" id="PRU01360"/>
    </source>
</evidence>
<evidence type="ECO:0000256" key="5">
    <source>
        <dbReference type="ARBA" id="ARBA00022729"/>
    </source>
</evidence>
<dbReference type="CDD" id="cd01347">
    <property type="entry name" value="ligand_gated_channel"/>
    <property type="match status" value="1"/>
</dbReference>
<dbReference type="GO" id="GO:0044718">
    <property type="term" value="P:siderophore transmembrane transport"/>
    <property type="evidence" value="ECO:0007669"/>
    <property type="project" value="TreeGrafter"/>
</dbReference>
<feature type="domain" description="TonB-dependent receptor plug" evidence="14">
    <location>
        <begin position="72"/>
        <end position="178"/>
    </location>
</feature>
<keyword evidence="8 15" id="KW-0675">Receptor</keyword>
<evidence type="ECO:0000256" key="9">
    <source>
        <dbReference type="ARBA" id="ARBA00023237"/>
    </source>
</evidence>
<evidence type="ECO:0000256" key="3">
    <source>
        <dbReference type="ARBA" id="ARBA00022452"/>
    </source>
</evidence>
<dbReference type="Gene3D" id="2.40.170.20">
    <property type="entry name" value="TonB-dependent receptor, beta-barrel domain"/>
    <property type="match status" value="1"/>
</dbReference>
<gene>
    <name evidence="15" type="ORF">Q3M24_19805</name>
</gene>
<dbReference type="PANTHER" id="PTHR30069:SF29">
    <property type="entry name" value="HEMOGLOBIN AND HEMOGLOBIN-HAPTOGLOBIN-BINDING PROTEIN 1-RELATED"/>
    <property type="match status" value="1"/>
</dbReference>
<dbReference type="InterPro" id="IPR036942">
    <property type="entry name" value="Beta-barrel_TonB_sf"/>
</dbReference>
<feature type="signal peptide" evidence="12">
    <location>
        <begin position="1"/>
        <end position="22"/>
    </location>
</feature>
<feature type="domain" description="TonB-dependent receptor-like beta-barrel" evidence="13">
    <location>
        <begin position="310"/>
        <end position="698"/>
    </location>
</feature>
<dbReference type="Pfam" id="PF07715">
    <property type="entry name" value="Plug"/>
    <property type="match status" value="1"/>
</dbReference>
<dbReference type="AlphaFoldDB" id="A0AAU8LTM2"/>
<sequence>MYKTTATVVFLLLLSCGTQGNAETEPENFSISTDEVQAFDDMFGTGLQEEDVYRTDRLLLSATGSLKPIHLAPSVASVITAEDIEKLGATTLDEVLETVPGLHVSRSFARLDSIYSIRGIHSGSNPQVLVLMNDVPFTRAHSGTRPVGFRLPVSMISRIEVVRGPGSALYGADAFAGTINIITKDKFELEGTHTGMRVATFDGMDVWAQHGGEYKGWDVGLGLEYWRGGSDDKRIIDADLQTKLDRAFGTDASLAPGPLHTDFENYNLHAEFSRKQWTVRLWGWFLSDYEGGTGGIGALGPETRVNSDLILGDITWHDDELVDDVDLTVQMSYQYHKDDTLFQLLPSGSRVTIGTDGNIFSSPTAGITTFTDGAFGEPYPVEHHASFDVIAKYEGWNRHSWRIAAGGDALDETTRELKNLGPGVLNDSSLSDSTDGTLTDVTGTEGIFMSDQSRSVLYGSLQDEWVFAKNWELTGGVRYDHYNDFGDTVNPRIALVWETRYDLSTKLMYGHAFRPPSFAENYLKNNPLVLGNPDLDPETIDTYELAFDYRPTNSLKTVISLFTYDIEGLIDYVADPAPVTTKTAQNYINQQGHGFEVELEWEVTPTLMVSSNFAFQYSENKDTGAEVADAPGLQFYLNGNWNFMPDWYLNAQYYWIDNRQRAEGDERKEIDDYSLANMILRRKNVTQHIDLAFSVRNIFDEDIREPASPSIPNDIPMESRGMYAELIYHF</sequence>
<evidence type="ECO:0000256" key="7">
    <source>
        <dbReference type="ARBA" id="ARBA00023136"/>
    </source>
</evidence>
<evidence type="ECO:0000256" key="11">
    <source>
        <dbReference type="RuleBase" id="RU003357"/>
    </source>
</evidence>
<keyword evidence="4 10" id="KW-0812">Transmembrane</keyword>
<keyword evidence="5 12" id="KW-0732">Signal</keyword>
<dbReference type="Pfam" id="PF00593">
    <property type="entry name" value="TonB_dep_Rec_b-barrel"/>
    <property type="match status" value="1"/>
</dbReference>
<dbReference type="InterPro" id="IPR000531">
    <property type="entry name" value="Beta-barrel_TonB"/>
</dbReference>
<dbReference type="GO" id="GO:0015344">
    <property type="term" value="F:siderophore uptake transmembrane transporter activity"/>
    <property type="evidence" value="ECO:0007669"/>
    <property type="project" value="TreeGrafter"/>
</dbReference>
<keyword evidence="2 10" id="KW-0813">Transport</keyword>
<accession>A0AAU8LTM2</accession>
<dbReference type="SUPFAM" id="SSF56935">
    <property type="entry name" value="Porins"/>
    <property type="match status" value="1"/>
</dbReference>
<comment type="similarity">
    <text evidence="10 11">Belongs to the TonB-dependent receptor family.</text>
</comment>
<feature type="chain" id="PRO_5043683847" evidence="12">
    <location>
        <begin position="23"/>
        <end position="730"/>
    </location>
</feature>
<evidence type="ECO:0000259" key="13">
    <source>
        <dbReference type="Pfam" id="PF00593"/>
    </source>
</evidence>
<dbReference type="PROSITE" id="PS51257">
    <property type="entry name" value="PROKAR_LIPOPROTEIN"/>
    <property type="match status" value="1"/>
</dbReference>
<protein>
    <submittedName>
        <fullName evidence="15">TonB-dependent receptor</fullName>
    </submittedName>
</protein>
<dbReference type="GO" id="GO:0009279">
    <property type="term" value="C:cell outer membrane"/>
    <property type="evidence" value="ECO:0007669"/>
    <property type="project" value="UniProtKB-SubCell"/>
</dbReference>
<keyword evidence="3 10" id="KW-1134">Transmembrane beta strand</keyword>
<evidence type="ECO:0000313" key="15">
    <source>
        <dbReference type="EMBL" id="XCN72510.1"/>
    </source>
</evidence>
<name>A0AAU8LTM2_9BACT</name>
<proteinExistence type="inferred from homology"/>
<reference evidence="15" key="1">
    <citation type="journal article" date="2024" name="Syst. Appl. Microbiol.">
        <title>First single-strain enrichments of Electrothrix cable bacteria, description of E. aestuarii sp. nov. and E. rattekaaiensis sp. nov., and proposal of a cable bacteria taxonomy following the rules of the SeqCode.</title>
        <authorList>
            <person name="Plum-Jensen L.E."/>
            <person name="Schramm A."/>
            <person name="Marshall I.P.G."/>
        </authorList>
    </citation>
    <scope>NUCLEOTIDE SEQUENCE</scope>
    <source>
        <strain evidence="15">Rat1</strain>
    </source>
</reference>
<keyword evidence="9 10" id="KW-0998">Cell outer membrane</keyword>
<keyword evidence="7 10" id="KW-0472">Membrane</keyword>
<evidence type="ECO:0000256" key="1">
    <source>
        <dbReference type="ARBA" id="ARBA00004571"/>
    </source>
</evidence>
<dbReference type="EMBL" id="CP159373">
    <property type="protein sequence ID" value="XCN72510.1"/>
    <property type="molecule type" value="Genomic_DNA"/>
</dbReference>
<dbReference type="Gene3D" id="2.170.130.10">
    <property type="entry name" value="TonB-dependent receptor, plug domain"/>
    <property type="match status" value="1"/>
</dbReference>
<evidence type="ECO:0000256" key="2">
    <source>
        <dbReference type="ARBA" id="ARBA00022448"/>
    </source>
</evidence>
<comment type="subcellular location">
    <subcellularLocation>
        <location evidence="1 10">Cell outer membrane</location>
        <topology evidence="1 10">Multi-pass membrane protein</topology>
    </subcellularLocation>
</comment>
<organism evidence="15">
    <name type="scientific">Candidatus Electrothrix aestuarii</name>
    <dbReference type="NCBI Taxonomy" id="3062594"/>
    <lineage>
        <taxon>Bacteria</taxon>
        <taxon>Pseudomonadati</taxon>
        <taxon>Thermodesulfobacteriota</taxon>
        <taxon>Desulfobulbia</taxon>
        <taxon>Desulfobulbales</taxon>
        <taxon>Desulfobulbaceae</taxon>
        <taxon>Candidatus Electrothrix</taxon>
    </lineage>
</organism>
<evidence type="ECO:0000259" key="14">
    <source>
        <dbReference type="Pfam" id="PF07715"/>
    </source>
</evidence>
<dbReference type="PANTHER" id="PTHR30069">
    <property type="entry name" value="TONB-DEPENDENT OUTER MEMBRANE RECEPTOR"/>
    <property type="match status" value="1"/>
</dbReference>
<dbReference type="InterPro" id="IPR037066">
    <property type="entry name" value="Plug_dom_sf"/>
</dbReference>
<evidence type="ECO:0000256" key="6">
    <source>
        <dbReference type="ARBA" id="ARBA00023077"/>
    </source>
</evidence>